<dbReference type="OrthoDB" id="3538943at2759"/>
<keyword evidence="3" id="KW-1185">Reference proteome</keyword>
<dbReference type="Proteomes" id="UP000799439">
    <property type="component" value="Unassembled WGS sequence"/>
</dbReference>
<feature type="compositionally biased region" description="Polar residues" evidence="1">
    <location>
        <begin position="460"/>
        <end position="472"/>
    </location>
</feature>
<organism evidence="2 3">
    <name type="scientific">Myriangium duriaei CBS 260.36</name>
    <dbReference type="NCBI Taxonomy" id="1168546"/>
    <lineage>
        <taxon>Eukaryota</taxon>
        <taxon>Fungi</taxon>
        <taxon>Dikarya</taxon>
        <taxon>Ascomycota</taxon>
        <taxon>Pezizomycotina</taxon>
        <taxon>Dothideomycetes</taxon>
        <taxon>Dothideomycetidae</taxon>
        <taxon>Myriangiales</taxon>
        <taxon>Myriangiaceae</taxon>
        <taxon>Myriangium</taxon>
    </lineage>
</organism>
<feature type="compositionally biased region" description="Polar residues" evidence="1">
    <location>
        <begin position="159"/>
        <end position="172"/>
    </location>
</feature>
<feature type="compositionally biased region" description="Polar residues" evidence="1">
    <location>
        <begin position="513"/>
        <end position="523"/>
    </location>
</feature>
<comment type="caution">
    <text evidence="2">The sequence shown here is derived from an EMBL/GenBank/DDBJ whole genome shotgun (WGS) entry which is preliminary data.</text>
</comment>
<feature type="region of interest" description="Disordered" evidence="1">
    <location>
        <begin position="122"/>
        <end position="145"/>
    </location>
</feature>
<name>A0A9P4IUK9_9PEZI</name>
<feature type="region of interest" description="Disordered" evidence="1">
    <location>
        <begin position="457"/>
        <end position="489"/>
    </location>
</feature>
<reference evidence="2" key="1">
    <citation type="journal article" date="2020" name="Stud. Mycol.">
        <title>101 Dothideomycetes genomes: a test case for predicting lifestyles and emergence of pathogens.</title>
        <authorList>
            <person name="Haridas S."/>
            <person name="Albert R."/>
            <person name="Binder M."/>
            <person name="Bloem J."/>
            <person name="Labutti K."/>
            <person name="Salamov A."/>
            <person name="Andreopoulos B."/>
            <person name="Baker S."/>
            <person name="Barry K."/>
            <person name="Bills G."/>
            <person name="Bluhm B."/>
            <person name="Cannon C."/>
            <person name="Castanera R."/>
            <person name="Culley D."/>
            <person name="Daum C."/>
            <person name="Ezra D."/>
            <person name="Gonzalez J."/>
            <person name="Henrissat B."/>
            <person name="Kuo A."/>
            <person name="Liang C."/>
            <person name="Lipzen A."/>
            <person name="Lutzoni F."/>
            <person name="Magnuson J."/>
            <person name="Mondo S."/>
            <person name="Nolan M."/>
            <person name="Ohm R."/>
            <person name="Pangilinan J."/>
            <person name="Park H.-J."/>
            <person name="Ramirez L."/>
            <person name="Alfaro M."/>
            <person name="Sun H."/>
            <person name="Tritt A."/>
            <person name="Yoshinaga Y."/>
            <person name="Zwiers L.-H."/>
            <person name="Turgeon B."/>
            <person name="Goodwin S."/>
            <person name="Spatafora J."/>
            <person name="Crous P."/>
            <person name="Grigoriev I."/>
        </authorList>
    </citation>
    <scope>NUCLEOTIDE SEQUENCE</scope>
    <source>
        <strain evidence="2">CBS 260.36</strain>
    </source>
</reference>
<feature type="compositionally biased region" description="Low complexity" evidence="1">
    <location>
        <begin position="532"/>
        <end position="543"/>
    </location>
</feature>
<feature type="compositionally biased region" description="Polar residues" evidence="1">
    <location>
        <begin position="704"/>
        <end position="720"/>
    </location>
</feature>
<dbReference type="EMBL" id="ML996092">
    <property type="protein sequence ID" value="KAF2148716.1"/>
    <property type="molecule type" value="Genomic_DNA"/>
</dbReference>
<feature type="compositionally biased region" description="Polar residues" evidence="1">
    <location>
        <begin position="776"/>
        <end position="790"/>
    </location>
</feature>
<protein>
    <recommendedName>
        <fullName evidence="4">Telomere replication protein EST3</fullName>
    </recommendedName>
</protein>
<gene>
    <name evidence="2" type="ORF">K461DRAFT_282186</name>
</gene>
<feature type="region of interest" description="Disordered" evidence="1">
    <location>
        <begin position="506"/>
        <end position="668"/>
    </location>
</feature>
<evidence type="ECO:0000313" key="3">
    <source>
        <dbReference type="Proteomes" id="UP000799439"/>
    </source>
</evidence>
<evidence type="ECO:0000313" key="2">
    <source>
        <dbReference type="EMBL" id="KAF2148716.1"/>
    </source>
</evidence>
<evidence type="ECO:0008006" key="4">
    <source>
        <dbReference type="Google" id="ProtNLM"/>
    </source>
</evidence>
<feature type="compositionally biased region" description="Low complexity" evidence="1">
    <location>
        <begin position="574"/>
        <end position="594"/>
    </location>
</feature>
<dbReference type="AlphaFoldDB" id="A0A9P4IUK9"/>
<feature type="compositionally biased region" description="Low complexity" evidence="1">
    <location>
        <begin position="282"/>
        <end position="295"/>
    </location>
</feature>
<sequence>MQFTSLDPLCRADISDGYSWISVIFDESAVERLERKSGRKIEQLVGGLLNLKAFSFLINRHGHQHQRLMLTIESATFRAGSSKSGNIGHPKVISEHPDCQSMLKVLQKLDTERPRDVAVAKDQCSTATSTHFADKRPEDVSQDGAKSSTILQHNQLDGGQPLASQVSLSPTQPRKHARQPSPDVQILQAPNLASPLSLYRSTDTANARRNLLLATHLHGPKPQVANIVQGHLPSPERQSLHQARNYDQLQEINYPSGPNDGAIVTSGNAITTKPAALVQPATGKSSIKTTTSPTTDRAPDSGHPKNPVTSSPHDRSRMLEIQEEPIMSHKVSIPTAPPTGGPLPVTVVPLMPEVAPRMALEAITSPKAVPPEKTVADPANSITLMPPSAEVSLRPADHSSRGPSMPDARYMKYARRRIPKDQIRLLQHKCSWLPSYPGESFPPGNVPLSVLQALTEHRTASLSKPRSTTTGNNAGGLEDDRAQSTSQDGAADVVITKTSQTVLANNVPEAAVNDSSASASRNTPRAARSPDSDSSQISWSSSPPHEPPIRLVRAGTPPDSSAVSVTREAHSVPRRLPSVSFSSSPPSSSPSRSPMNLDDGHESDLGLPAQVPHSLVSYNQPPPQQHSSNLVEVRESPHKPSSSIRDQPASAPVPATQLSGHLTSSGSAKKAVSVVTSSSLNVERNVTADLTSHKEDLELVRASTPVSSPSKQTASPSRSQAAFGRDLSPPRKRQRLGLTFGADELASQDPALKHAKEKREVFAIERRNTIPPPSASGPQTLRPSSSATSVRSFGSQTAVCYPAQHPGQMCDEPALAQADDGKYTQANYMRSGDVVVIGENHELNDKGADSDIDEGQHEEMVTHEMYDDAGLNGDQTEVEVEEHLAEIISEDEDDDGDDDTFEATRNARKARVWNDTTFGAFGGKYHNLEVVKDKLNELSKTRRHINVLGWRLGQQ</sequence>
<accession>A0A9P4IUK9</accession>
<feature type="region of interest" description="Disordered" evidence="1">
    <location>
        <begin position="159"/>
        <end position="184"/>
    </location>
</feature>
<feature type="region of interest" description="Disordered" evidence="1">
    <location>
        <begin position="697"/>
        <end position="732"/>
    </location>
</feature>
<feature type="region of interest" description="Disordered" evidence="1">
    <location>
        <begin position="767"/>
        <end position="790"/>
    </location>
</feature>
<feature type="region of interest" description="Disordered" evidence="1">
    <location>
        <begin position="274"/>
        <end position="315"/>
    </location>
</feature>
<evidence type="ECO:0000256" key="1">
    <source>
        <dbReference type="SAM" id="MobiDB-lite"/>
    </source>
</evidence>
<proteinExistence type="predicted"/>